<dbReference type="EMBL" id="CR522870">
    <property type="protein sequence ID" value="CAG35184.1"/>
    <property type="molecule type" value="Genomic_DNA"/>
</dbReference>
<dbReference type="PANTHER" id="PTHR43514">
    <property type="entry name" value="ABC TRANSPORTER I FAMILY MEMBER 10"/>
    <property type="match status" value="1"/>
</dbReference>
<dbReference type="SMART" id="SM00382">
    <property type="entry name" value="AAA"/>
    <property type="match status" value="1"/>
</dbReference>
<organism evidence="5 6">
    <name type="scientific">Desulfotalea psychrophila (strain LSv54 / DSM 12343)</name>
    <dbReference type="NCBI Taxonomy" id="177439"/>
    <lineage>
        <taxon>Bacteria</taxon>
        <taxon>Pseudomonadati</taxon>
        <taxon>Thermodesulfobacteriota</taxon>
        <taxon>Desulfobulbia</taxon>
        <taxon>Desulfobulbales</taxon>
        <taxon>Desulfocapsaceae</taxon>
        <taxon>Desulfotalea</taxon>
    </lineage>
</organism>
<dbReference type="GO" id="GO:0015098">
    <property type="term" value="F:molybdate ion transmembrane transporter activity"/>
    <property type="evidence" value="ECO:0007669"/>
    <property type="project" value="InterPro"/>
</dbReference>
<dbReference type="HOGENOM" id="CLU_000604_1_1_7"/>
<protein>
    <submittedName>
        <fullName evidence="5">Probable molybdenum ABC-transporter, ATP-binding protein (ModC)</fullName>
    </submittedName>
</protein>
<dbReference type="STRING" id="177439.DP0455"/>
<dbReference type="Gene3D" id="3.40.50.300">
    <property type="entry name" value="P-loop containing nucleotide triphosphate hydrolases"/>
    <property type="match status" value="1"/>
</dbReference>
<keyword evidence="2" id="KW-0547">Nucleotide-binding</keyword>
<keyword evidence="6" id="KW-1185">Reference proteome</keyword>
<feature type="domain" description="ABC transporter" evidence="4">
    <location>
        <begin position="1"/>
        <end position="230"/>
    </location>
</feature>
<sequence length="347" mass="38412">MTILARFLVEREGFSLDVDLKFPARGLTALVGPSGCGKTTLLRAIAGLERFESGFLQVGNLLWQDRDSFVPAHKRSIGYVFQEPRLFPHLSVRRNVEYGLRRRRADRQTLHQAVELLQIGHLLDRSIAGLSGGEQQRVGIARALAARPTMLLMDEPLAALDMAHKQEIIPYLQSLHRQLEIPVLYVSHSADEVMRLADHLLILDEGRLQANGPMQELSHLLYPSSGGYRNVFPVHVLHSSEPGLCLFSSAAGIFTLPHQGLAEGRELRLQVLARDVLLCFQKPGEGSVLNAFPARVVELRPSLPGLCLICLQVGDLSLYSEVAEKVSVGLQFGSELYVQINHVEIVG</sequence>
<dbReference type="InterPro" id="IPR017871">
    <property type="entry name" value="ABC_transporter-like_CS"/>
</dbReference>
<keyword evidence="1" id="KW-0813">Transport</keyword>
<evidence type="ECO:0000256" key="3">
    <source>
        <dbReference type="ARBA" id="ARBA00022840"/>
    </source>
</evidence>
<dbReference type="InterPro" id="IPR008995">
    <property type="entry name" value="Mo/tungstate-bd_C_term_dom"/>
</dbReference>
<dbReference type="PANTHER" id="PTHR43514:SF10">
    <property type="entry name" value="MOLYBDENUM IMPORT ATP-BINDING PROTEIN MODC 2"/>
    <property type="match status" value="1"/>
</dbReference>
<evidence type="ECO:0000259" key="4">
    <source>
        <dbReference type="PROSITE" id="PS50893"/>
    </source>
</evidence>
<dbReference type="GO" id="GO:0140359">
    <property type="term" value="F:ABC-type transporter activity"/>
    <property type="evidence" value="ECO:0007669"/>
    <property type="project" value="InterPro"/>
</dbReference>
<dbReference type="InterPro" id="IPR003593">
    <property type="entry name" value="AAA+_ATPase"/>
</dbReference>
<evidence type="ECO:0000313" key="6">
    <source>
        <dbReference type="Proteomes" id="UP000000602"/>
    </source>
</evidence>
<evidence type="ECO:0000313" key="5">
    <source>
        <dbReference type="EMBL" id="CAG35184.1"/>
    </source>
</evidence>
<proteinExistence type="predicted"/>
<dbReference type="OrthoDB" id="9809450at2"/>
<dbReference type="SUPFAM" id="SSF52540">
    <property type="entry name" value="P-loop containing nucleoside triphosphate hydrolases"/>
    <property type="match status" value="1"/>
</dbReference>
<dbReference type="GO" id="GO:0005524">
    <property type="term" value="F:ATP binding"/>
    <property type="evidence" value="ECO:0007669"/>
    <property type="project" value="UniProtKB-KW"/>
</dbReference>
<dbReference type="InterPro" id="IPR050334">
    <property type="entry name" value="Molybdenum_import_ModC"/>
</dbReference>
<dbReference type="Pfam" id="PF00005">
    <property type="entry name" value="ABC_tran"/>
    <property type="match status" value="1"/>
</dbReference>
<keyword evidence="3 5" id="KW-0067">ATP-binding</keyword>
<reference evidence="6" key="1">
    <citation type="journal article" date="2004" name="Environ. Microbiol.">
        <title>The genome of Desulfotalea psychrophila, a sulfate-reducing bacterium from permanently cold Arctic sediments.</title>
        <authorList>
            <person name="Rabus R."/>
            <person name="Ruepp A."/>
            <person name="Frickey T."/>
            <person name="Rattei T."/>
            <person name="Fartmann B."/>
            <person name="Stark M."/>
            <person name="Bauer M."/>
            <person name="Zibat A."/>
            <person name="Lombardot T."/>
            <person name="Becker I."/>
            <person name="Amann J."/>
            <person name="Gellner K."/>
            <person name="Teeling H."/>
            <person name="Leuschner W.D."/>
            <person name="Gloeckner F.-O."/>
            <person name="Lupas A.N."/>
            <person name="Amann R."/>
            <person name="Klenk H.-P."/>
        </authorList>
    </citation>
    <scope>NUCLEOTIDE SEQUENCE [LARGE SCALE GENOMIC DNA]</scope>
    <source>
        <strain evidence="6">DSM 12343 / LSv54</strain>
    </source>
</reference>
<dbReference type="InterPro" id="IPR027417">
    <property type="entry name" value="P-loop_NTPase"/>
</dbReference>
<dbReference type="Proteomes" id="UP000000602">
    <property type="component" value="Chromosome"/>
</dbReference>
<accession>Q6AR40</accession>
<dbReference type="GO" id="GO:0016020">
    <property type="term" value="C:membrane"/>
    <property type="evidence" value="ECO:0007669"/>
    <property type="project" value="InterPro"/>
</dbReference>
<dbReference type="NCBIfam" id="TIGR02142">
    <property type="entry name" value="modC_ABC"/>
    <property type="match status" value="1"/>
</dbReference>
<dbReference type="KEGG" id="dps:DP0455"/>
<dbReference type="InterPro" id="IPR003439">
    <property type="entry name" value="ABC_transporter-like_ATP-bd"/>
</dbReference>
<dbReference type="AlphaFoldDB" id="Q6AR40"/>
<dbReference type="RefSeq" id="WP_011187700.1">
    <property type="nucleotide sequence ID" value="NC_006138.1"/>
</dbReference>
<dbReference type="SUPFAM" id="SSF50331">
    <property type="entry name" value="MOP-like"/>
    <property type="match status" value="1"/>
</dbReference>
<dbReference type="GO" id="GO:0016887">
    <property type="term" value="F:ATP hydrolysis activity"/>
    <property type="evidence" value="ECO:0007669"/>
    <property type="project" value="InterPro"/>
</dbReference>
<evidence type="ECO:0000256" key="1">
    <source>
        <dbReference type="ARBA" id="ARBA00022448"/>
    </source>
</evidence>
<dbReference type="PROSITE" id="PS50893">
    <property type="entry name" value="ABC_TRANSPORTER_2"/>
    <property type="match status" value="1"/>
</dbReference>
<evidence type="ECO:0000256" key="2">
    <source>
        <dbReference type="ARBA" id="ARBA00022741"/>
    </source>
</evidence>
<dbReference type="PROSITE" id="PS00211">
    <property type="entry name" value="ABC_TRANSPORTER_1"/>
    <property type="match status" value="1"/>
</dbReference>
<name>Q6AR40_DESPS</name>
<dbReference type="InterPro" id="IPR011868">
    <property type="entry name" value="ModC_ABC_ATP-bd"/>
</dbReference>
<gene>
    <name evidence="5" type="ordered locus">DP0455</name>
</gene>
<dbReference type="eggNOG" id="COG4148">
    <property type="taxonomic scope" value="Bacteria"/>
</dbReference>